<dbReference type="InterPro" id="IPR050172">
    <property type="entry name" value="SsuD_RutA_monooxygenase"/>
</dbReference>
<dbReference type="PANTHER" id="PTHR42847">
    <property type="entry name" value="ALKANESULFONATE MONOOXYGENASE"/>
    <property type="match status" value="1"/>
</dbReference>
<gene>
    <name evidence="6" type="ORF">ACFFIA_06355</name>
</gene>
<evidence type="ECO:0000256" key="2">
    <source>
        <dbReference type="ARBA" id="ARBA00022643"/>
    </source>
</evidence>
<keyword evidence="7" id="KW-1185">Reference proteome</keyword>
<dbReference type="Pfam" id="PF00296">
    <property type="entry name" value="Bac_luciferase"/>
    <property type="match status" value="1"/>
</dbReference>
<keyword evidence="1" id="KW-0285">Flavoprotein</keyword>
<dbReference type="InterPro" id="IPR011251">
    <property type="entry name" value="Luciferase-like_dom"/>
</dbReference>
<reference evidence="6 7" key="1">
    <citation type="submission" date="2024-09" db="EMBL/GenBank/DDBJ databases">
        <authorList>
            <person name="Sun Q."/>
            <person name="Mori K."/>
        </authorList>
    </citation>
    <scope>NUCLEOTIDE SEQUENCE [LARGE SCALE GENOMIC DNA]</scope>
    <source>
        <strain evidence="6 7">TBRC 3947</strain>
    </source>
</reference>
<organism evidence="6 7">
    <name type="scientific">Phytohabitans kaempferiae</name>
    <dbReference type="NCBI Taxonomy" id="1620943"/>
    <lineage>
        <taxon>Bacteria</taxon>
        <taxon>Bacillati</taxon>
        <taxon>Actinomycetota</taxon>
        <taxon>Actinomycetes</taxon>
        <taxon>Micromonosporales</taxon>
        <taxon>Micromonosporaceae</taxon>
    </lineage>
</organism>
<dbReference type="PANTHER" id="PTHR42847:SF4">
    <property type="entry name" value="ALKANESULFONATE MONOOXYGENASE-RELATED"/>
    <property type="match status" value="1"/>
</dbReference>
<dbReference type="SUPFAM" id="SSF51679">
    <property type="entry name" value="Bacterial luciferase-like"/>
    <property type="match status" value="1"/>
</dbReference>
<accession>A0ABV6LXX0</accession>
<comment type="caution">
    <text evidence="6">The sequence shown here is derived from an EMBL/GenBank/DDBJ whole genome shotgun (WGS) entry which is preliminary data.</text>
</comment>
<evidence type="ECO:0000259" key="5">
    <source>
        <dbReference type="Pfam" id="PF00296"/>
    </source>
</evidence>
<evidence type="ECO:0000256" key="3">
    <source>
        <dbReference type="ARBA" id="ARBA00023002"/>
    </source>
</evidence>
<feature type="domain" description="Luciferase-like" evidence="5">
    <location>
        <begin position="19"/>
        <end position="295"/>
    </location>
</feature>
<dbReference type="RefSeq" id="WP_377246857.1">
    <property type="nucleotide sequence ID" value="NZ_JBHLUH010000007.1"/>
</dbReference>
<dbReference type="GO" id="GO:0016491">
    <property type="term" value="F:oxidoreductase activity"/>
    <property type="evidence" value="ECO:0007669"/>
    <property type="project" value="UniProtKB-KW"/>
</dbReference>
<keyword evidence="2" id="KW-0288">FMN</keyword>
<sequence length="333" mass="37719">MYVGFTMDMRNPLNRPWREHWEDCLHLMVECEAMGFDYIMVQEHFFQPDGYAPSVPIFLTLLAERTRTIRIGSYVYILPLHHAAQLAQETAVLDHLSGGRLDVTVGSGHSAAEYRALGYNPKTRPSRMDEGIEVLKLAWTQRPFSFSGRYYDLKDISVQPAPLQQPHPPLWVAATAPPAARRAGRVGAHLHGASVDPEFHAAYFAGLKEAGIPRKRARISNPWSITVTDEHPDKVWERRRELVFERWDFYRRIRAEIGDPDLHYGLPPAPEAYRDFELVGDADTVTATLKQFADTLPITDIVHSGPTGGVPHQEAYADLKRFADQVLPTVKGW</sequence>
<dbReference type="EMBL" id="JBHLUH010000007">
    <property type="protein sequence ID" value="MFC0527277.1"/>
    <property type="molecule type" value="Genomic_DNA"/>
</dbReference>
<evidence type="ECO:0000256" key="4">
    <source>
        <dbReference type="ARBA" id="ARBA00023033"/>
    </source>
</evidence>
<dbReference type="InterPro" id="IPR036661">
    <property type="entry name" value="Luciferase-like_sf"/>
</dbReference>
<dbReference type="Gene3D" id="3.20.20.30">
    <property type="entry name" value="Luciferase-like domain"/>
    <property type="match status" value="1"/>
</dbReference>
<name>A0ABV6LXX0_9ACTN</name>
<evidence type="ECO:0000313" key="6">
    <source>
        <dbReference type="EMBL" id="MFC0527277.1"/>
    </source>
</evidence>
<evidence type="ECO:0000256" key="1">
    <source>
        <dbReference type="ARBA" id="ARBA00022630"/>
    </source>
</evidence>
<protein>
    <submittedName>
        <fullName evidence="6">LLM class flavin-dependent oxidoreductase</fullName>
        <ecNumber evidence="6">1.-.-.-</ecNumber>
    </submittedName>
</protein>
<proteinExistence type="predicted"/>
<dbReference type="Proteomes" id="UP001589867">
    <property type="component" value="Unassembled WGS sequence"/>
</dbReference>
<keyword evidence="3 6" id="KW-0560">Oxidoreductase</keyword>
<dbReference type="EC" id="1.-.-.-" evidence="6"/>
<evidence type="ECO:0000313" key="7">
    <source>
        <dbReference type="Proteomes" id="UP001589867"/>
    </source>
</evidence>
<keyword evidence="4" id="KW-0503">Monooxygenase</keyword>